<comment type="caution">
    <text evidence="4">The sequence shown here is derived from an EMBL/GenBank/DDBJ whole genome shotgun (WGS) entry which is preliminary data.</text>
</comment>
<dbReference type="PANTHER" id="PTHR45527">
    <property type="entry name" value="NONRIBOSOMAL PEPTIDE SYNTHETASE"/>
    <property type="match status" value="1"/>
</dbReference>
<evidence type="ECO:0000259" key="3">
    <source>
        <dbReference type="PROSITE" id="PS50075"/>
    </source>
</evidence>
<dbReference type="InterPro" id="IPR009081">
    <property type="entry name" value="PP-bd_ACP"/>
</dbReference>
<keyword evidence="1" id="KW-0596">Phosphopantetheine</keyword>
<name>A0A7W3SZG2_9ACTN</name>
<gene>
    <name evidence="4" type="ORF">FOE67_00680</name>
</gene>
<dbReference type="InterPro" id="IPR020806">
    <property type="entry name" value="PKS_PP-bd"/>
</dbReference>
<dbReference type="SMART" id="SM00823">
    <property type="entry name" value="PKS_PP"/>
    <property type="match status" value="1"/>
</dbReference>
<dbReference type="GO" id="GO:0005737">
    <property type="term" value="C:cytoplasm"/>
    <property type="evidence" value="ECO:0007669"/>
    <property type="project" value="TreeGrafter"/>
</dbReference>
<dbReference type="Pfam" id="PF00550">
    <property type="entry name" value="PP-binding"/>
    <property type="match status" value="1"/>
</dbReference>
<evidence type="ECO:0000256" key="2">
    <source>
        <dbReference type="ARBA" id="ARBA00022553"/>
    </source>
</evidence>
<evidence type="ECO:0000313" key="4">
    <source>
        <dbReference type="EMBL" id="MBB0228061.1"/>
    </source>
</evidence>
<dbReference type="GO" id="GO:0044550">
    <property type="term" value="P:secondary metabolite biosynthetic process"/>
    <property type="evidence" value="ECO:0007669"/>
    <property type="project" value="TreeGrafter"/>
</dbReference>
<reference evidence="5" key="1">
    <citation type="submission" date="2019-10" db="EMBL/GenBank/DDBJ databases">
        <title>Streptomyces sp. nov., a novel actinobacterium isolated from alkaline environment.</title>
        <authorList>
            <person name="Golinska P."/>
        </authorList>
    </citation>
    <scope>NUCLEOTIDE SEQUENCE [LARGE SCALE GENOMIC DNA]</scope>
    <source>
        <strain evidence="5">DSM 42108</strain>
    </source>
</reference>
<organism evidence="4 5">
    <name type="scientific">Streptomyces calidiresistens</name>
    <dbReference type="NCBI Taxonomy" id="1485586"/>
    <lineage>
        <taxon>Bacteria</taxon>
        <taxon>Bacillati</taxon>
        <taxon>Actinomycetota</taxon>
        <taxon>Actinomycetes</taxon>
        <taxon>Kitasatosporales</taxon>
        <taxon>Streptomycetaceae</taxon>
        <taxon>Streptomyces</taxon>
    </lineage>
</organism>
<dbReference type="PANTHER" id="PTHR45527:SF1">
    <property type="entry name" value="FATTY ACID SYNTHASE"/>
    <property type="match status" value="1"/>
</dbReference>
<protein>
    <submittedName>
        <fullName evidence="4">Acyl carrier protein</fullName>
    </submittedName>
</protein>
<sequence>MTTHARPTVATVTELLVTAFREALDLPECDEHSDFYESGGDSLTAFRITAHLQEALDIEVPVALLFAYPTPAELAAVVEADFTGA</sequence>
<dbReference type="AlphaFoldDB" id="A0A7W3SZG2"/>
<dbReference type="PROSITE" id="PS50075">
    <property type="entry name" value="CARRIER"/>
    <property type="match status" value="1"/>
</dbReference>
<dbReference type="GO" id="GO:0031177">
    <property type="term" value="F:phosphopantetheine binding"/>
    <property type="evidence" value="ECO:0007669"/>
    <property type="project" value="InterPro"/>
</dbReference>
<evidence type="ECO:0000256" key="1">
    <source>
        <dbReference type="ARBA" id="ARBA00022450"/>
    </source>
</evidence>
<keyword evidence="2" id="KW-0597">Phosphoprotein</keyword>
<dbReference type="Gene3D" id="1.10.1200.10">
    <property type="entry name" value="ACP-like"/>
    <property type="match status" value="1"/>
</dbReference>
<proteinExistence type="predicted"/>
<dbReference type="InterPro" id="IPR036736">
    <property type="entry name" value="ACP-like_sf"/>
</dbReference>
<dbReference type="GO" id="GO:0017000">
    <property type="term" value="P:antibiotic biosynthetic process"/>
    <property type="evidence" value="ECO:0007669"/>
    <property type="project" value="UniProtKB-ARBA"/>
</dbReference>
<dbReference type="GO" id="GO:0043041">
    <property type="term" value="P:amino acid activation for nonribosomal peptide biosynthetic process"/>
    <property type="evidence" value="ECO:0007669"/>
    <property type="project" value="TreeGrafter"/>
</dbReference>
<accession>A0A7W3SZG2</accession>
<dbReference type="Proteomes" id="UP000530234">
    <property type="component" value="Unassembled WGS sequence"/>
</dbReference>
<dbReference type="SUPFAM" id="SSF47336">
    <property type="entry name" value="ACP-like"/>
    <property type="match status" value="1"/>
</dbReference>
<dbReference type="RefSeq" id="WP_143623229.1">
    <property type="nucleotide sequence ID" value="NZ_VKHS01000005.1"/>
</dbReference>
<dbReference type="EMBL" id="VKHS01000005">
    <property type="protein sequence ID" value="MBB0228061.1"/>
    <property type="molecule type" value="Genomic_DNA"/>
</dbReference>
<evidence type="ECO:0000313" key="5">
    <source>
        <dbReference type="Proteomes" id="UP000530234"/>
    </source>
</evidence>
<keyword evidence="5" id="KW-1185">Reference proteome</keyword>
<feature type="domain" description="Carrier" evidence="3">
    <location>
        <begin position="7"/>
        <end position="82"/>
    </location>
</feature>